<feature type="transmembrane region" description="Helical" evidence="20">
    <location>
        <begin position="617"/>
        <end position="638"/>
    </location>
</feature>
<evidence type="ECO:0000259" key="21">
    <source>
        <dbReference type="PROSITE" id="PS50268"/>
    </source>
</evidence>
<dbReference type="GO" id="GO:0043005">
    <property type="term" value="C:neuron projection"/>
    <property type="evidence" value="ECO:0007669"/>
    <property type="project" value="TreeGrafter"/>
</dbReference>
<dbReference type="GO" id="GO:0099634">
    <property type="term" value="C:postsynaptic specialization membrane"/>
    <property type="evidence" value="ECO:0007669"/>
    <property type="project" value="TreeGrafter"/>
</dbReference>
<keyword evidence="14 20" id="KW-1133">Transmembrane helix</keyword>
<dbReference type="PROSITE" id="PS50268">
    <property type="entry name" value="CADHERIN_2"/>
    <property type="match status" value="4"/>
</dbReference>
<evidence type="ECO:0000256" key="19">
    <source>
        <dbReference type="RuleBase" id="RU004357"/>
    </source>
</evidence>
<evidence type="ECO:0000256" key="10">
    <source>
        <dbReference type="ARBA" id="ARBA00022737"/>
    </source>
</evidence>
<dbReference type="GO" id="GO:0014069">
    <property type="term" value="C:postsynaptic density"/>
    <property type="evidence" value="ECO:0007669"/>
    <property type="project" value="TreeGrafter"/>
</dbReference>
<keyword evidence="13" id="KW-0965">Cell junction</keyword>
<dbReference type="Proteomes" id="UP000005226">
    <property type="component" value="Chromosome 20"/>
</dbReference>
<gene>
    <name evidence="22" type="primary">LOC101065779</name>
</gene>
<dbReference type="Gene3D" id="2.60.40.60">
    <property type="entry name" value="Cadherins"/>
    <property type="match status" value="5"/>
</dbReference>
<dbReference type="GO" id="GO:0016342">
    <property type="term" value="C:catenin complex"/>
    <property type="evidence" value="ECO:0007669"/>
    <property type="project" value="TreeGrafter"/>
</dbReference>
<comment type="function">
    <text evidence="19">Cadherins are calcium-dependent cell adhesion proteins.</text>
</comment>
<keyword evidence="6" id="KW-1003">Cell membrane</keyword>
<dbReference type="PROSITE" id="PS00232">
    <property type="entry name" value="CADHERIN_1"/>
    <property type="match status" value="2"/>
</dbReference>
<dbReference type="GO" id="GO:0030010">
    <property type="term" value="P:establishment of cell polarity"/>
    <property type="evidence" value="ECO:0007669"/>
    <property type="project" value="UniProtKB-ARBA"/>
</dbReference>
<evidence type="ECO:0000313" key="22">
    <source>
        <dbReference type="Ensembl" id="ENSTRUP00000083786.1"/>
    </source>
</evidence>
<dbReference type="GO" id="GO:0014704">
    <property type="term" value="C:intercalated disc"/>
    <property type="evidence" value="ECO:0007669"/>
    <property type="project" value="TreeGrafter"/>
</dbReference>
<keyword evidence="7" id="KW-0165">Cleavage on pair of basic residues</keyword>
<dbReference type="InterPro" id="IPR002126">
    <property type="entry name" value="Cadherin-like_dom"/>
</dbReference>
<evidence type="ECO:0000256" key="12">
    <source>
        <dbReference type="ARBA" id="ARBA00022889"/>
    </source>
</evidence>
<dbReference type="GO" id="GO:0007043">
    <property type="term" value="P:cell-cell junction assembly"/>
    <property type="evidence" value="ECO:0007669"/>
    <property type="project" value="TreeGrafter"/>
</dbReference>
<dbReference type="InterPro" id="IPR000233">
    <property type="entry name" value="Cadherin_Y-type_LIR"/>
</dbReference>
<keyword evidence="23" id="KW-1185">Reference proteome</keyword>
<dbReference type="GO" id="GO:0030027">
    <property type="term" value="C:lamellipodium"/>
    <property type="evidence" value="ECO:0007669"/>
    <property type="project" value="TreeGrafter"/>
</dbReference>
<dbReference type="GO" id="GO:0045177">
    <property type="term" value="C:apical part of cell"/>
    <property type="evidence" value="ECO:0007669"/>
    <property type="project" value="TreeGrafter"/>
</dbReference>
<protein>
    <submittedName>
        <fullName evidence="22">Cadherin 2, type 1, N-cadherin (neuronal)</fullName>
    </submittedName>
</protein>
<dbReference type="GeneTree" id="ENSGT00940000155981"/>
<dbReference type="GO" id="GO:0042383">
    <property type="term" value="C:sarcolemma"/>
    <property type="evidence" value="ECO:0007669"/>
    <property type="project" value="UniProtKB-SubCell"/>
</dbReference>
<dbReference type="Pfam" id="PF00028">
    <property type="entry name" value="Cadherin"/>
    <property type="match status" value="4"/>
</dbReference>
<reference evidence="22 23" key="1">
    <citation type="journal article" date="2011" name="Genome Biol. Evol.">
        <title>Integration of the genetic map and genome assembly of fugu facilitates insights into distinct features of genome evolution in teleosts and mammals.</title>
        <authorList>
            <person name="Kai W."/>
            <person name="Kikuchi K."/>
            <person name="Tohari S."/>
            <person name="Chew A.K."/>
            <person name="Tay A."/>
            <person name="Fujiwara A."/>
            <person name="Hosoya S."/>
            <person name="Suetake H."/>
            <person name="Naruse K."/>
            <person name="Brenner S."/>
            <person name="Suzuki Y."/>
            <person name="Venkatesh B."/>
        </authorList>
    </citation>
    <scope>NUCLEOTIDE SEQUENCE [LARGE SCALE GENOMIC DNA]</scope>
</reference>
<evidence type="ECO:0000256" key="11">
    <source>
        <dbReference type="ARBA" id="ARBA00022837"/>
    </source>
</evidence>
<dbReference type="GO" id="GO:0045296">
    <property type="term" value="F:cadherin binding"/>
    <property type="evidence" value="ECO:0007669"/>
    <property type="project" value="TreeGrafter"/>
</dbReference>
<keyword evidence="15 20" id="KW-0472">Membrane</keyword>
<feature type="domain" description="Cadherin" evidence="21">
    <location>
        <begin position="415"/>
        <end position="521"/>
    </location>
</feature>
<dbReference type="InterPro" id="IPR015919">
    <property type="entry name" value="Cadherin-like_sf"/>
</dbReference>
<feature type="domain" description="Cadherin" evidence="21">
    <location>
        <begin position="185"/>
        <end position="299"/>
    </location>
</feature>
<evidence type="ECO:0000256" key="16">
    <source>
        <dbReference type="ARBA" id="ARBA00023180"/>
    </source>
</evidence>
<sequence length="797" mass="88392">PAGIKKTLCICYVVLVLRLMSCSIFFTGYVLLHVACLLCLQVKHGDATLTQHLPEILFPWRSMIVKGDGTVRRVKRDWVIPPINVPENSRGQFPEDLVRIRSDRDKNWMLRYSVTGPGADQPPTGIFIINPISGQLSVTKPLDREHISNFHLRAHAVDLNGNQVENPIDIVINVIDQNDNRPEFTHTVFNGSVPEGSKPGSFVMTVTAVDKDDPKTANGMLRYKILSQNPQSPSSNMFTINNKTGDIITVAAGLDREKVTQYTLIVQATDMEGNPTYGLSNTATTVIRITDVNDNPPEFTTDTFSGDVDENRVNVIVANLTVTDKDQPHTQAWSAVYRIVAGDPTGRFSIPTDPTTNEGLLTVVKPINYEEKRSFMLMVEAQNEVPLARGIHLPRQPTVTVSVRILDVNESPEFSPNPKSIKLEEGLPAGSLLTTFTAQDPDRFMSQNVRYSKMYDPANWLQIDPFNGRISTIAILDRESPYVKNNQYNVTFMATDGDPAANGTGTLQIYLMDINDNAPHVFPPEVEMCEKPGPNAINITASDPDLSTNAGPFAFDLVGRPLDVRRNWTLSHLNGQSGVSGGGTRLLIARRCVCLRLQLRQGKSSTTPPAGRNQNEASTITLAHLCSAVLVLLFVMWMKRRDKERQAKQLLIDPEDDVRDNILKYDEEGGGEEDQDYDLSQLQQPDTLESECMKVGIRRLDERPLHHKHQYPLRSAAPHPGDIGEFIHEGLKAADNDPTAPPYDSLLVFDYEGSSSTAGSLSTLHSSSSCEDQEYDYLGDWGPRFRKLADLFGGGDD</sequence>
<evidence type="ECO:0000256" key="6">
    <source>
        <dbReference type="ARBA" id="ARBA00022475"/>
    </source>
</evidence>
<evidence type="ECO:0000256" key="18">
    <source>
        <dbReference type="RuleBase" id="RU003318"/>
    </source>
</evidence>
<dbReference type="GO" id="GO:0000902">
    <property type="term" value="P:cell morphogenesis"/>
    <property type="evidence" value="ECO:0007669"/>
    <property type="project" value="TreeGrafter"/>
</dbReference>
<comment type="subcellular location">
    <subcellularLocation>
        <location evidence="4">Cell junction</location>
        <location evidence="4">Adherens junction</location>
    </subcellularLocation>
    <subcellularLocation>
        <location evidence="5">Cell junction</location>
        <location evidence="5">Desmosome</location>
    </subcellularLocation>
    <subcellularLocation>
        <location evidence="1">Cell membrane</location>
        <location evidence="1">Sarcolemma</location>
    </subcellularLocation>
    <subcellularLocation>
        <location evidence="3 18">Cell membrane</location>
        <topology evidence="3 18">Single-pass type I membrane protein</topology>
    </subcellularLocation>
    <subcellularLocation>
        <location evidence="2">Cell surface</location>
    </subcellularLocation>
</comment>
<reference evidence="22" key="3">
    <citation type="submission" date="2025-09" db="UniProtKB">
        <authorList>
            <consortium name="Ensembl"/>
        </authorList>
    </citation>
    <scope>IDENTIFICATION</scope>
</reference>
<evidence type="ECO:0000256" key="7">
    <source>
        <dbReference type="ARBA" id="ARBA00022685"/>
    </source>
</evidence>
<evidence type="ECO:0000256" key="15">
    <source>
        <dbReference type="ARBA" id="ARBA00023136"/>
    </source>
</evidence>
<dbReference type="AlphaFoldDB" id="A0A674PDN3"/>
<evidence type="ECO:0000256" key="2">
    <source>
        <dbReference type="ARBA" id="ARBA00004241"/>
    </source>
</evidence>
<evidence type="ECO:0000256" key="9">
    <source>
        <dbReference type="ARBA" id="ARBA00022723"/>
    </source>
</evidence>
<evidence type="ECO:0000256" key="1">
    <source>
        <dbReference type="ARBA" id="ARBA00004135"/>
    </source>
</evidence>
<feature type="domain" description="Cadherin" evidence="21">
    <location>
        <begin position="309"/>
        <end position="414"/>
    </location>
</feature>
<keyword evidence="12 18" id="KW-0130">Cell adhesion</keyword>
<evidence type="ECO:0000256" key="20">
    <source>
        <dbReference type="SAM" id="Phobius"/>
    </source>
</evidence>
<keyword evidence="9" id="KW-0479">Metal-binding</keyword>
<dbReference type="Pfam" id="PF01049">
    <property type="entry name" value="CADH_Y-type_LIR"/>
    <property type="match status" value="1"/>
</dbReference>
<dbReference type="Gene3D" id="4.10.900.10">
    <property type="entry name" value="TCF3-CBD (Catenin binding domain)"/>
    <property type="match status" value="1"/>
</dbReference>
<dbReference type="CDD" id="cd11304">
    <property type="entry name" value="Cadherin_repeat"/>
    <property type="match status" value="3"/>
</dbReference>
<evidence type="ECO:0000256" key="5">
    <source>
        <dbReference type="ARBA" id="ARBA00004568"/>
    </source>
</evidence>
<dbReference type="PANTHER" id="PTHR24027:SF79">
    <property type="entry name" value="CADHERIN-2"/>
    <property type="match status" value="1"/>
</dbReference>
<dbReference type="FunFam" id="2.60.40.60:FF:000019">
    <property type="entry name" value="Cadherin 2"/>
    <property type="match status" value="1"/>
</dbReference>
<dbReference type="GO" id="GO:0005509">
    <property type="term" value="F:calcium ion binding"/>
    <property type="evidence" value="ECO:0007669"/>
    <property type="project" value="UniProtKB-UniRule"/>
</dbReference>
<dbReference type="GO" id="GO:0034332">
    <property type="term" value="P:adherens junction organization"/>
    <property type="evidence" value="ECO:0007669"/>
    <property type="project" value="TreeGrafter"/>
</dbReference>
<dbReference type="GO" id="GO:0007398">
    <property type="term" value="P:ectoderm development"/>
    <property type="evidence" value="ECO:0007669"/>
    <property type="project" value="UniProtKB-ARBA"/>
</dbReference>
<evidence type="ECO:0000256" key="14">
    <source>
        <dbReference type="ARBA" id="ARBA00022989"/>
    </source>
</evidence>
<dbReference type="GO" id="GO:0060027">
    <property type="term" value="P:convergent extension involved in gastrulation"/>
    <property type="evidence" value="ECO:0007669"/>
    <property type="project" value="UniProtKB-ARBA"/>
</dbReference>
<dbReference type="PANTHER" id="PTHR24027">
    <property type="entry name" value="CADHERIN-23"/>
    <property type="match status" value="1"/>
</dbReference>
<keyword evidence="11 17" id="KW-0106">Calcium</keyword>
<dbReference type="GO" id="GO:0001841">
    <property type="term" value="P:neural tube formation"/>
    <property type="evidence" value="ECO:0007669"/>
    <property type="project" value="UniProtKB-ARBA"/>
</dbReference>
<reference evidence="22" key="2">
    <citation type="submission" date="2025-08" db="UniProtKB">
        <authorList>
            <consortium name="Ensembl"/>
        </authorList>
    </citation>
    <scope>IDENTIFICATION</scope>
</reference>
<evidence type="ECO:0000256" key="17">
    <source>
        <dbReference type="PROSITE-ProRule" id="PRU00043"/>
    </source>
</evidence>
<dbReference type="SUPFAM" id="SSF49313">
    <property type="entry name" value="Cadherin-like"/>
    <property type="match status" value="4"/>
</dbReference>
<dbReference type="GO" id="GO:0007498">
    <property type="term" value="P:mesoderm development"/>
    <property type="evidence" value="ECO:0007669"/>
    <property type="project" value="UniProtKB-ARBA"/>
</dbReference>
<organism evidence="22 23">
    <name type="scientific">Takifugu rubripes</name>
    <name type="common">Japanese pufferfish</name>
    <name type="synonym">Fugu rubripes</name>
    <dbReference type="NCBI Taxonomy" id="31033"/>
    <lineage>
        <taxon>Eukaryota</taxon>
        <taxon>Metazoa</taxon>
        <taxon>Chordata</taxon>
        <taxon>Craniata</taxon>
        <taxon>Vertebrata</taxon>
        <taxon>Euteleostomi</taxon>
        <taxon>Actinopterygii</taxon>
        <taxon>Neopterygii</taxon>
        <taxon>Teleostei</taxon>
        <taxon>Neoteleostei</taxon>
        <taxon>Acanthomorphata</taxon>
        <taxon>Eupercaria</taxon>
        <taxon>Tetraodontiformes</taxon>
        <taxon>Tetradontoidea</taxon>
        <taxon>Tetraodontidae</taxon>
        <taxon>Takifugu</taxon>
    </lineage>
</organism>
<dbReference type="InterPro" id="IPR020894">
    <property type="entry name" value="Cadherin_CS"/>
</dbReference>
<dbReference type="PRINTS" id="PR00205">
    <property type="entry name" value="CADHERIN"/>
</dbReference>
<feature type="transmembrane region" description="Helical" evidence="20">
    <location>
        <begin position="7"/>
        <end position="32"/>
    </location>
</feature>
<proteinExistence type="predicted"/>
<dbReference type="GO" id="GO:0007416">
    <property type="term" value="P:synapse assembly"/>
    <property type="evidence" value="ECO:0007669"/>
    <property type="project" value="TreeGrafter"/>
</dbReference>
<name>A0A674PDN3_TAKRU</name>
<dbReference type="SMART" id="SM00112">
    <property type="entry name" value="CA"/>
    <property type="match status" value="4"/>
</dbReference>
<dbReference type="FunFam" id="2.60.40.60:FF:000011">
    <property type="entry name" value="Cadherin 1"/>
    <property type="match status" value="1"/>
</dbReference>
<dbReference type="FunFam" id="4.10.900.10:FF:000001">
    <property type="entry name" value="Cadherin 2"/>
    <property type="match status" value="1"/>
</dbReference>
<evidence type="ECO:0000256" key="3">
    <source>
        <dbReference type="ARBA" id="ARBA00004251"/>
    </source>
</evidence>
<dbReference type="GO" id="GO:0005912">
    <property type="term" value="C:adherens junction"/>
    <property type="evidence" value="ECO:0007669"/>
    <property type="project" value="UniProtKB-SubCell"/>
</dbReference>
<evidence type="ECO:0000256" key="8">
    <source>
        <dbReference type="ARBA" id="ARBA00022692"/>
    </source>
</evidence>
<evidence type="ECO:0000256" key="13">
    <source>
        <dbReference type="ARBA" id="ARBA00022949"/>
    </source>
</evidence>
<dbReference type="GO" id="GO:0005737">
    <property type="term" value="C:cytoplasm"/>
    <property type="evidence" value="ECO:0007669"/>
    <property type="project" value="TreeGrafter"/>
</dbReference>
<dbReference type="GO" id="GO:0007156">
    <property type="term" value="P:homophilic cell adhesion via plasma membrane adhesion molecules"/>
    <property type="evidence" value="ECO:0007669"/>
    <property type="project" value="InterPro"/>
</dbReference>
<evidence type="ECO:0000256" key="4">
    <source>
        <dbReference type="ARBA" id="ARBA00004536"/>
    </source>
</evidence>
<dbReference type="GO" id="GO:0030057">
    <property type="term" value="C:desmosome"/>
    <property type="evidence" value="ECO:0007669"/>
    <property type="project" value="UniProtKB-SubCell"/>
</dbReference>
<dbReference type="InterPro" id="IPR027397">
    <property type="entry name" value="Catenin-bd_sf"/>
</dbReference>
<keyword evidence="10" id="KW-0677">Repeat</keyword>
<dbReference type="Ensembl" id="ENSTRUT00000085617.1">
    <property type="protein sequence ID" value="ENSTRUP00000083786.1"/>
    <property type="gene ID" value="ENSTRUG00000001621.3"/>
</dbReference>
<feature type="domain" description="Cadherin" evidence="21">
    <location>
        <begin position="77"/>
        <end position="184"/>
    </location>
</feature>
<accession>A0A674PDN3</accession>
<keyword evidence="16" id="KW-0325">Glycoprotein</keyword>
<dbReference type="InterPro" id="IPR039808">
    <property type="entry name" value="Cadherin"/>
</dbReference>
<dbReference type="GO" id="GO:0016339">
    <property type="term" value="P:calcium-dependent cell-cell adhesion via plasma membrane cell adhesion molecules"/>
    <property type="evidence" value="ECO:0007669"/>
    <property type="project" value="TreeGrafter"/>
</dbReference>
<dbReference type="FunFam" id="2.60.40.60:FF:000022">
    <property type="entry name" value="Cadherin 2"/>
    <property type="match status" value="1"/>
</dbReference>
<keyword evidence="8 18" id="KW-0812">Transmembrane</keyword>
<dbReference type="GO" id="GO:0001764">
    <property type="term" value="P:neuron migration"/>
    <property type="evidence" value="ECO:0007669"/>
    <property type="project" value="UniProtKB-ARBA"/>
</dbReference>
<dbReference type="GO" id="GO:0044331">
    <property type="term" value="P:cell-cell adhesion mediated by cadherin"/>
    <property type="evidence" value="ECO:0007669"/>
    <property type="project" value="TreeGrafter"/>
</dbReference>
<dbReference type="FunFam" id="2.60.40.60:FF:000027">
    <property type="entry name" value="Cadherin 2"/>
    <property type="match status" value="1"/>
</dbReference>
<dbReference type="GO" id="GO:0008013">
    <property type="term" value="F:beta-catenin binding"/>
    <property type="evidence" value="ECO:0007669"/>
    <property type="project" value="TreeGrafter"/>
</dbReference>
<evidence type="ECO:0000313" key="23">
    <source>
        <dbReference type="Proteomes" id="UP000005226"/>
    </source>
</evidence>
<dbReference type="GO" id="GO:0042074">
    <property type="term" value="P:cell migration involved in gastrulation"/>
    <property type="evidence" value="ECO:0007669"/>
    <property type="project" value="UniProtKB-ARBA"/>
</dbReference>
<dbReference type="GO" id="GO:0009986">
    <property type="term" value="C:cell surface"/>
    <property type="evidence" value="ECO:0007669"/>
    <property type="project" value="UniProtKB-SubCell"/>
</dbReference>
<dbReference type="GO" id="GO:0048787">
    <property type="term" value="C:presynaptic active zone membrane"/>
    <property type="evidence" value="ECO:0007669"/>
    <property type="project" value="TreeGrafter"/>
</dbReference>